<protein>
    <submittedName>
        <fullName evidence="2">Uncharacterized protein</fullName>
    </submittedName>
</protein>
<organism evidence="2 3">
    <name type="scientific">Cryptococcus tetragattii IND107</name>
    <dbReference type="NCBI Taxonomy" id="1296105"/>
    <lineage>
        <taxon>Eukaryota</taxon>
        <taxon>Fungi</taxon>
        <taxon>Dikarya</taxon>
        <taxon>Basidiomycota</taxon>
        <taxon>Agaricomycotina</taxon>
        <taxon>Tremellomycetes</taxon>
        <taxon>Tremellales</taxon>
        <taxon>Cryptococcaceae</taxon>
        <taxon>Cryptococcus</taxon>
        <taxon>Cryptococcus gattii species complex</taxon>
    </lineage>
</organism>
<feature type="region of interest" description="Disordered" evidence="1">
    <location>
        <begin position="47"/>
        <end position="124"/>
    </location>
</feature>
<dbReference type="EMBL" id="ATAM02000010">
    <property type="protein sequence ID" value="KAL0243667.1"/>
    <property type="molecule type" value="Genomic_DNA"/>
</dbReference>
<evidence type="ECO:0000313" key="3">
    <source>
        <dbReference type="Proteomes" id="UP000054399"/>
    </source>
</evidence>
<evidence type="ECO:0000256" key="1">
    <source>
        <dbReference type="SAM" id="MobiDB-lite"/>
    </source>
</evidence>
<evidence type="ECO:0000313" key="2">
    <source>
        <dbReference type="EMBL" id="KAL0243667.1"/>
    </source>
</evidence>
<accession>A0ABR3BLI7</accession>
<dbReference type="GeneID" id="91992490"/>
<sequence>MSNSKPYVSSSGTVGAQPLTHKISIKLSDFATLAYLFFETLVSPIVNPASWTDPTARPKPAGTGRPGAPGGGGGPGGGGPGGGWGGGAGGGGSGGGGGGGGRGFMTMGDLRGGGTIDGCRATCG</sequence>
<reference evidence="3" key="1">
    <citation type="submission" date="2015-01" db="EMBL/GenBank/DDBJ databases">
        <title>The Genome Sequence of Cryptococcus gattii MMRL2647.</title>
        <authorList>
            <consortium name="The Broad Institute Genomics Platform"/>
            <person name="Cuomo C."/>
            <person name="Litvintseva A."/>
            <person name="Chen Y."/>
            <person name="Heitman J."/>
            <person name="Sun S."/>
            <person name="Springer D."/>
            <person name="Dromer F."/>
            <person name="Young S."/>
            <person name="Zeng Q."/>
            <person name="Gargeya S."/>
            <person name="Abouelleil A."/>
            <person name="Alvarado L."/>
            <person name="Chapman S.B."/>
            <person name="Gainer-Dewar J."/>
            <person name="Goldberg J."/>
            <person name="Griggs A."/>
            <person name="Gujja S."/>
            <person name="Hansen M."/>
            <person name="Howarth C."/>
            <person name="Imamovic A."/>
            <person name="Larimer J."/>
            <person name="Murphy C."/>
            <person name="Naylor J."/>
            <person name="Pearson M."/>
            <person name="Priest M."/>
            <person name="Roberts A."/>
            <person name="Saif S."/>
            <person name="Shea T."/>
            <person name="Sykes S."/>
            <person name="Wortman J."/>
            <person name="Nusbaum C."/>
            <person name="Birren B."/>
        </authorList>
    </citation>
    <scope>NUCLEOTIDE SEQUENCE [LARGE SCALE GENOMIC DNA]</scope>
    <source>
        <strain evidence="3">IND107</strain>
    </source>
</reference>
<dbReference type="Proteomes" id="UP000054399">
    <property type="component" value="Unassembled WGS sequence"/>
</dbReference>
<keyword evidence="3" id="KW-1185">Reference proteome</keyword>
<comment type="caution">
    <text evidence="2">The sequence shown here is derived from an EMBL/GenBank/DDBJ whole genome shotgun (WGS) entry which is preliminary data.</text>
</comment>
<dbReference type="RefSeq" id="XP_066612034.1">
    <property type="nucleotide sequence ID" value="XM_066760088.1"/>
</dbReference>
<name>A0ABR3BLI7_9TREE</name>
<feature type="compositionally biased region" description="Gly residues" evidence="1">
    <location>
        <begin position="64"/>
        <end position="103"/>
    </location>
</feature>
<proteinExistence type="predicted"/>
<reference evidence="2 3" key="2">
    <citation type="submission" date="2024-01" db="EMBL/GenBank/DDBJ databases">
        <title>Comparative genomics of Cryptococcus and Kwoniella reveals pathogenesis evolution and contrasting modes of karyotype evolution via chromosome fusion or intercentromeric recombination.</title>
        <authorList>
            <person name="Coelho M.A."/>
            <person name="David-Palma M."/>
            <person name="Shea T."/>
            <person name="Bowers K."/>
            <person name="Mcginley-Smith S."/>
            <person name="Mohammad A.W."/>
            <person name="Gnirke A."/>
            <person name="Yurkov A.M."/>
            <person name="Nowrousian M."/>
            <person name="Sun S."/>
            <person name="Cuomo C.A."/>
            <person name="Heitman J."/>
        </authorList>
    </citation>
    <scope>NUCLEOTIDE SEQUENCE [LARGE SCALE GENOMIC DNA]</scope>
    <source>
        <strain evidence="2 3">IND107</strain>
    </source>
</reference>
<gene>
    <name evidence="2" type="ORF">I308_105635</name>
</gene>